<evidence type="ECO:0000313" key="1">
    <source>
        <dbReference type="EMBL" id="EGZ24736.1"/>
    </source>
</evidence>
<protein>
    <submittedName>
        <fullName evidence="1">Uncharacterized protein</fullName>
    </submittedName>
</protein>
<dbReference type="Proteomes" id="UP000002640">
    <property type="component" value="Unassembled WGS sequence"/>
</dbReference>
<sequence>WNVHAILRAVTNRTNNPLERFSRELNVRFLNPVPPTQSCRSLLQSSRSPVNACSSSCQTPLAMSLTSFPWRCVPR</sequence>
<dbReference type="AlphaFoldDB" id="G4Z1B7"/>
<evidence type="ECO:0000313" key="2">
    <source>
        <dbReference type="Proteomes" id="UP000002640"/>
    </source>
</evidence>
<feature type="non-terminal residue" evidence="1">
    <location>
        <position position="1"/>
    </location>
</feature>
<reference evidence="1 2" key="1">
    <citation type="journal article" date="2006" name="Science">
        <title>Phytophthora genome sequences uncover evolutionary origins and mechanisms of pathogenesis.</title>
        <authorList>
            <person name="Tyler B.M."/>
            <person name="Tripathy S."/>
            <person name="Zhang X."/>
            <person name="Dehal P."/>
            <person name="Jiang R.H."/>
            <person name="Aerts A."/>
            <person name="Arredondo F.D."/>
            <person name="Baxter L."/>
            <person name="Bensasson D."/>
            <person name="Beynon J.L."/>
            <person name="Chapman J."/>
            <person name="Damasceno C.M."/>
            <person name="Dorrance A.E."/>
            <person name="Dou D."/>
            <person name="Dickerman A.W."/>
            <person name="Dubchak I.L."/>
            <person name="Garbelotto M."/>
            <person name="Gijzen M."/>
            <person name="Gordon S.G."/>
            <person name="Govers F."/>
            <person name="Grunwald N.J."/>
            <person name="Huang W."/>
            <person name="Ivors K.L."/>
            <person name="Jones R.W."/>
            <person name="Kamoun S."/>
            <person name="Krampis K."/>
            <person name="Lamour K.H."/>
            <person name="Lee M.K."/>
            <person name="McDonald W.H."/>
            <person name="Medina M."/>
            <person name="Meijer H.J."/>
            <person name="Nordberg E.K."/>
            <person name="Maclean D.J."/>
            <person name="Ospina-Giraldo M.D."/>
            <person name="Morris P.F."/>
            <person name="Phuntumart V."/>
            <person name="Putnam N.H."/>
            <person name="Rash S."/>
            <person name="Rose J.K."/>
            <person name="Sakihama Y."/>
            <person name="Salamov A.A."/>
            <person name="Savidor A."/>
            <person name="Scheuring C.F."/>
            <person name="Smith B.M."/>
            <person name="Sobral B.W."/>
            <person name="Terry A."/>
            <person name="Torto-Alalibo T.A."/>
            <person name="Win J."/>
            <person name="Xu Z."/>
            <person name="Zhang H."/>
            <person name="Grigoriev I.V."/>
            <person name="Rokhsar D.S."/>
            <person name="Boore J.L."/>
        </authorList>
    </citation>
    <scope>NUCLEOTIDE SEQUENCE [LARGE SCALE GENOMIC DNA]</scope>
    <source>
        <strain evidence="1 2">P6497</strain>
    </source>
</reference>
<dbReference type="RefSeq" id="XP_009520024.1">
    <property type="nucleotide sequence ID" value="XM_009521729.1"/>
</dbReference>
<dbReference type="InParanoid" id="G4Z1B7"/>
<dbReference type="GeneID" id="20656033"/>
<name>G4Z1B7_PHYSP</name>
<dbReference type="EMBL" id="JH159152">
    <property type="protein sequence ID" value="EGZ24736.1"/>
    <property type="molecule type" value="Genomic_DNA"/>
</dbReference>
<dbReference type="KEGG" id="psoj:PHYSODRAFT_486510"/>
<gene>
    <name evidence="1" type="ORF">PHYSODRAFT_486510</name>
</gene>
<proteinExistence type="predicted"/>
<organism evidence="1 2">
    <name type="scientific">Phytophthora sojae (strain P6497)</name>
    <name type="common">Soybean stem and root rot agent</name>
    <name type="synonym">Phytophthora megasperma f. sp. glycines</name>
    <dbReference type="NCBI Taxonomy" id="1094619"/>
    <lineage>
        <taxon>Eukaryota</taxon>
        <taxon>Sar</taxon>
        <taxon>Stramenopiles</taxon>
        <taxon>Oomycota</taxon>
        <taxon>Peronosporomycetes</taxon>
        <taxon>Peronosporales</taxon>
        <taxon>Peronosporaceae</taxon>
        <taxon>Phytophthora</taxon>
    </lineage>
</organism>
<keyword evidence="2" id="KW-1185">Reference proteome</keyword>
<accession>G4Z1B7</accession>
<dbReference type="SMR" id="G4Z1B7"/>